<accession>A0ABQ1J590</accession>
<dbReference type="NCBIfam" id="TIGR02532">
    <property type="entry name" value="IV_pilin_GFxxxE"/>
    <property type="match status" value="1"/>
</dbReference>
<comment type="subcellular location">
    <subcellularLocation>
        <location evidence="1">Cell inner membrane</location>
        <topology evidence="1">Single-pass membrane protein</topology>
    </subcellularLocation>
</comment>
<dbReference type="Pfam" id="PF07963">
    <property type="entry name" value="N_methyl"/>
    <property type="match status" value="1"/>
</dbReference>
<evidence type="ECO:0000256" key="5">
    <source>
        <dbReference type="ARBA" id="ARBA00022481"/>
    </source>
</evidence>
<evidence type="ECO:0000256" key="1">
    <source>
        <dbReference type="ARBA" id="ARBA00004377"/>
    </source>
</evidence>
<sequence>MTADRKTSRASESGFTLAETLVALFILSILAVAGGSLLLRATEAGKQVRDREATIRTFDIAQAFIRDDLEAMVHRGSVPEDGFGEPLTLVGGQTNQTDAVMRFVRNGWINPDRVVPRSGLQTVRYELTGEGDLVRAAYLRPDPTANTPVARRVLLQHVESVDLTFWRNGEPSTYWEGRTVPPANVLPDLIDMRIALQDGRVFTISSLVGGLPS</sequence>
<dbReference type="NCBIfam" id="TIGR01711">
    <property type="entry name" value="gspJ"/>
    <property type="match status" value="1"/>
</dbReference>
<name>A0ABQ1J590_9PROT</name>
<evidence type="ECO:0000256" key="4">
    <source>
        <dbReference type="ARBA" id="ARBA00022475"/>
    </source>
</evidence>
<dbReference type="PANTHER" id="PTHR39583:SF2">
    <property type="entry name" value="TYPE II SECRETION SYSTEM PROTEIN J"/>
    <property type="match status" value="1"/>
</dbReference>
<keyword evidence="12" id="KW-1185">Reference proteome</keyword>
<keyword evidence="8 10" id="KW-1133">Transmembrane helix</keyword>
<evidence type="ECO:0000313" key="12">
    <source>
        <dbReference type="Proteomes" id="UP000628854"/>
    </source>
</evidence>
<feature type="transmembrane region" description="Helical" evidence="10">
    <location>
        <begin position="20"/>
        <end position="39"/>
    </location>
</feature>
<evidence type="ECO:0000313" key="11">
    <source>
        <dbReference type="EMBL" id="GGB58163.1"/>
    </source>
</evidence>
<dbReference type="Gene3D" id="3.10.610.10">
    <property type="entry name" value="GSPII I/J protein-like"/>
    <property type="match status" value="1"/>
</dbReference>
<dbReference type="InterPro" id="IPR012902">
    <property type="entry name" value="N_methyl_site"/>
</dbReference>
<protein>
    <recommendedName>
        <fullName evidence="3">Type II secretion system protein J</fullName>
    </recommendedName>
</protein>
<keyword evidence="6" id="KW-0997">Cell inner membrane</keyword>
<evidence type="ECO:0000256" key="7">
    <source>
        <dbReference type="ARBA" id="ARBA00022692"/>
    </source>
</evidence>
<keyword evidence="9 10" id="KW-0472">Membrane</keyword>
<evidence type="ECO:0000256" key="8">
    <source>
        <dbReference type="ARBA" id="ARBA00022989"/>
    </source>
</evidence>
<comment type="similarity">
    <text evidence="2">Belongs to the GSP J family.</text>
</comment>
<dbReference type="InterPro" id="IPR051621">
    <property type="entry name" value="T2SS_protein_J"/>
</dbReference>
<dbReference type="Pfam" id="PF11612">
    <property type="entry name" value="T2SSJ"/>
    <property type="match status" value="1"/>
</dbReference>
<dbReference type="InterPro" id="IPR010055">
    <property type="entry name" value="T2SS_protein-GspJ"/>
</dbReference>
<reference evidence="12" key="1">
    <citation type="journal article" date="2019" name="Int. J. Syst. Evol. Microbiol.">
        <title>The Global Catalogue of Microorganisms (GCM) 10K type strain sequencing project: providing services to taxonomists for standard genome sequencing and annotation.</title>
        <authorList>
            <consortium name="The Broad Institute Genomics Platform"/>
            <consortium name="The Broad Institute Genome Sequencing Center for Infectious Disease"/>
            <person name="Wu L."/>
            <person name="Ma J."/>
        </authorList>
    </citation>
    <scope>NUCLEOTIDE SEQUENCE [LARGE SCALE GENOMIC DNA]</scope>
    <source>
        <strain evidence="12">CGMCC 1.15928</strain>
    </source>
</reference>
<dbReference type="RefSeq" id="WP_084393906.1">
    <property type="nucleotide sequence ID" value="NZ_BMKF01000001.1"/>
</dbReference>
<evidence type="ECO:0000256" key="10">
    <source>
        <dbReference type="SAM" id="Phobius"/>
    </source>
</evidence>
<dbReference type="SUPFAM" id="SSF54523">
    <property type="entry name" value="Pili subunits"/>
    <property type="match status" value="1"/>
</dbReference>
<dbReference type="EMBL" id="BMKF01000001">
    <property type="protein sequence ID" value="GGB58163.1"/>
    <property type="molecule type" value="Genomic_DNA"/>
</dbReference>
<organism evidence="11 12">
    <name type="scientific">Henriciella pelagia</name>
    <dbReference type="NCBI Taxonomy" id="1977912"/>
    <lineage>
        <taxon>Bacteria</taxon>
        <taxon>Pseudomonadati</taxon>
        <taxon>Pseudomonadota</taxon>
        <taxon>Alphaproteobacteria</taxon>
        <taxon>Hyphomonadales</taxon>
        <taxon>Hyphomonadaceae</taxon>
        <taxon>Henriciella</taxon>
    </lineage>
</organism>
<dbReference type="InterPro" id="IPR045584">
    <property type="entry name" value="Pilin-like"/>
</dbReference>
<evidence type="ECO:0000256" key="3">
    <source>
        <dbReference type="ARBA" id="ARBA00021539"/>
    </source>
</evidence>
<proteinExistence type="inferred from homology"/>
<dbReference type="PANTHER" id="PTHR39583">
    <property type="entry name" value="TYPE II SECRETION SYSTEM PROTEIN J-RELATED"/>
    <property type="match status" value="1"/>
</dbReference>
<keyword evidence="7 10" id="KW-0812">Transmembrane</keyword>
<evidence type="ECO:0000256" key="6">
    <source>
        <dbReference type="ARBA" id="ARBA00022519"/>
    </source>
</evidence>
<dbReference type="Proteomes" id="UP000628854">
    <property type="component" value="Unassembled WGS sequence"/>
</dbReference>
<evidence type="ECO:0000256" key="9">
    <source>
        <dbReference type="ARBA" id="ARBA00023136"/>
    </source>
</evidence>
<evidence type="ECO:0000256" key="2">
    <source>
        <dbReference type="ARBA" id="ARBA00011084"/>
    </source>
</evidence>
<keyword evidence="4" id="KW-1003">Cell membrane</keyword>
<keyword evidence="5" id="KW-0488">Methylation</keyword>
<comment type="caution">
    <text evidence="11">The sequence shown here is derived from an EMBL/GenBank/DDBJ whole genome shotgun (WGS) entry which is preliminary data.</text>
</comment>
<gene>
    <name evidence="11" type="primary">gspJ</name>
    <name evidence="11" type="ORF">GCM10011503_03190</name>
</gene>